<dbReference type="Proteomes" id="UP000001949">
    <property type="component" value="Unassembled WGS sequence"/>
</dbReference>
<dbReference type="RefSeq" id="XP_766164.1">
    <property type="nucleotide sequence ID" value="XM_761071.1"/>
</dbReference>
<dbReference type="eggNOG" id="KOG3990">
    <property type="taxonomic scope" value="Eukaryota"/>
</dbReference>
<dbReference type="KEGG" id="tpv:TP01_0643"/>
<dbReference type="PANTHER" id="PTHR46176:SF1">
    <property type="entry name" value="LD21662P"/>
    <property type="match status" value="1"/>
</dbReference>
<evidence type="ECO:0000313" key="4">
    <source>
        <dbReference type="EMBL" id="EAN33881.1"/>
    </source>
</evidence>
<comment type="similarity">
    <text evidence="1">Belongs to the FAM76 family.</text>
</comment>
<comment type="caution">
    <text evidence="4">The sequence shown here is derived from an EMBL/GenBank/DDBJ whole genome shotgun (WGS) entry which is preliminary data.</text>
</comment>
<dbReference type="PANTHER" id="PTHR46176">
    <property type="entry name" value="LD21662P"/>
    <property type="match status" value="1"/>
</dbReference>
<gene>
    <name evidence="4" type="ordered locus">TP01_0643</name>
</gene>
<dbReference type="EMBL" id="AAGK01000001">
    <property type="protein sequence ID" value="EAN33881.1"/>
    <property type="molecule type" value="Genomic_DNA"/>
</dbReference>
<organism evidence="4 5">
    <name type="scientific">Theileria parva</name>
    <name type="common">East coast fever infection agent</name>
    <dbReference type="NCBI Taxonomy" id="5875"/>
    <lineage>
        <taxon>Eukaryota</taxon>
        <taxon>Sar</taxon>
        <taxon>Alveolata</taxon>
        <taxon>Apicomplexa</taxon>
        <taxon>Aconoidasida</taxon>
        <taxon>Piroplasmida</taxon>
        <taxon>Theileriidae</taxon>
        <taxon>Theileria</taxon>
    </lineage>
</organism>
<dbReference type="InterPro" id="IPR032017">
    <property type="entry name" value="FAM76"/>
</dbReference>
<reference evidence="4 5" key="1">
    <citation type="journal article" date="2005" name="Science">
        <title>Genome sequence of Theileria parva, a bovine pathogen that transforms lymphocytes.</title>
        <authorList>
            <person name="Gardner M.J."/>
            <person name="Bishop R."/>
            <person name="Shah T."/>
            <person name="de Villiers E.P."/>
            <person name="Carlton J.M."/>
            <person name="Hall N."/>
            <person name="Ren Q."/>
            <person name="Paulsen I.T."/>
            <person name="Pain A."/>
            <person name="Berriman M."/>
            <person name="Wilson R.J.M."/>
            <person name="Sato S."/>
            <person name="Ralph S.A."/>
            <person name="Mann D.J."/>
            <person name="Xiong Z."/>
            <person name="Shallom S.J."/>
            <person name="Weidman J."/>
            <person name="Jiang L."/>
            <person name="Lynn J."/>
            <person name="Weaver B."/>
            <person name="Shoaibi A."/>
            <person name="Domingo A.R."/>
            <person name="Wasawo D."/>
            <person name="Crabtree J."/>
            <person name="Wortman J.R."/>
            <person name="Haas B."/>
            <person name="Angiuoli S.V."/>
            <person name="Creasy T.H."/>
            <person name="Lu C."/>
            <person name="Suh B."/>
            <person name="Silva J.C."/>
            <person name="Utterback T.R."/>
            <person name="Feldblyum T.V."/>
            <person name="Pertea M."/>
            <person name="Allen J."/>
            <person name="Nierman W.C."/>
            <person name="Taracha E.L.N."/>
            <person name="Salzberg S.L."/>
            <person name="White O.R."/>
            <person name="Fitzhugh H.A."/>
            <person name="Morzaria S."/>
            <person name="Venter J.C."/>
            <person name="Fraser C.M."/>
            <person name="Nene V."/>
        </authorList>
    </citation>
    <scope>NUCLEOTIDE SEQUENCE [LARGE SCALE GENOMIC DNA]</scope>
    <source>
        <strain evidence="4 5">Muguga</strain>
    </source>
</reference>
<feature type="compositionally biased region" description="Low complexity" evidence="3">
    <location>
        <begin position="26"/>
        <end position="41"/>
    </location>
</feature>
<evidence type="ECO:0000313" key="5">
    <source>
        <dbReference type="Proteomes" id="UP000001949"/>
    </source>
</evidence>
<protein>
    <submittedName>
        <fullName evidence="4">Uncharacterized protein</fullName>
    </submittedName>
</protein>
<dbReference type="VEuPathDB" id="PiroplasmaDB:TpMuguga_01g00643"/>
<feature type="region of interest" description="Disordered" evidence="3">
    <location>
        <begin position="24"/>
        <end position="45"/>
    </location>
</feature>
<dbReference type="GO" id="GO:0016607">
    <property type="term" value="C:nuclear speck"/>
    <property type="evidence" value="ECO:0007669"/>
    <property type="project" value="TreeGrafter"/>
</dbReference>
<keyword evidence="2" id="KW-0175">Coiled coil</keyword>
<dbReference type="AlphaFoldDB" id="Q4N827"/>
<sequence length="240" mass="27993">MITDSDLLVGVKLAKPTNKTFFRGLNNTSNGNDTNNTSNDSPKFIDHSQDTDLSLTKEDGDGKVNIWDHISSLEKKNLCLNCEKHHFKNKDIKICIKCSRICKRLKCIHCKEEFAAHKFCKKAEKIYKRTLCLNCAKNIATYNSDPKLCRYCNCWASWRETSECDRCFKFLEKFGNPTNCEMCNKNSSFNTENNLNKIYNNLKLCYLCIYEFKKNDYYIKKKFKKEKKSQDDPSESNSTH</sequence>
<proteinExistence type="inferred from homology"/>
<keyword evidence="5" id="KW-1185">Reference proteome</keyword>
<evidence type="ECO:0000256" key="1">
    <source>
        <dbReference type="ARBA" id="ARBA00009097"/>
    </source>
</evidence>
<dbReference type="InParanoid" id="Q4N827"/>
<dbReference type="Pfam" id="PF16046">
    <property type="entry name" value="FAM76"/>
    <property type="match status" value="1"/>
</dbReference>
<evidence type="ECO:0000256" key="3">
    <source>
        <dbReference type="SAM" id="MobiDB-lite"/>
    </source>
</evidence>
<accession>Q4N827</accession>
<dbReference type="OMA" id="GNPTNCE"/>
<dbReference type="GeneID" id="3503356"/>
<name>Q4N827_THEPA</name>
<evidence type="ECO:0000256" key="2">
    <source>
        <dbReference type="ARBA" id="ARBA00023054"/>
    </source>
</evidence>